<dbReference type="Pfam" id="PF02826">
    <property type="entry name" value="2-Hacid_dh_C"/>
    <property type="match status" value="1"/>
</dbReference>
<evidence type="ECO:0000313" key="7">
    <source>
        <dbReference type="Proteomes" id="UP001501725"/>
    </source>
</evidence>
<proteinExistence type="inferred from homology"/>
<evidence type="ECO:0000259" key="4">
    <source>
        <dbReference type="Pfam" id="PF00389"/>
    </source>
</evidence>
<dbReference type="InterPro" id="IPR006140">
    <property type="entry name" value="D-isomer_DH_NAD-bd"/>
</dbReference>
<feature type="domain" description="D-isomer specific 2-hydroxyacid dehydrogenase NAD-binding" evidence="5">
    <location>
        <begin position="106"/>
        <end position="287"/>
    </location>
</feature>
<comment type="similarity">
    <text evidence="3">Belongs to the D-isomer specific 2-hydroxyacid dehydrogenase family.</text>
</comment>
<comment type="caution">
    <text evidence="6">The sequence shown here is derived from an EMBL/GenBank/DDBJ whole genome shotgun (WGS) entry which is preliminary data.</text>
</comment>
<reference evidence="7" key="1">
    <citation type="journal article" date="2019" name="Int. J. Syst. Evol. Microbiol.">
        <title>The Global Catalogue of Microorganisms (GCM) 10K type strain sequencing project: providing services to taxonomists for standard genome sequencing and annotation.</title>
        <authorList>
            <consortium name="The Broad Institute Genomics Platform"/>
            <consortium name="The Broad Institute Genome Sequencing Center for Infectious Disease"/>
            <person name="Wu L."/>
            <person name="Ma J."/>
        </authorList>
    </citation>
    <scope>NUCLEOTIDE SEQUENCE [LARGE SCALE GENOMIC DNA]</scope>
    <source>
        <strain evidence="7">JCM 17919</strain>
    </source>
</reference>
<keyword evidence="7" id="KW-1185">Reference proteome</keyword>
<evidence type="ECO:0000313" key="6">
    <source>
        <dbReference type="EMBL" id="GAA4317968.1"/>
    </source>
</evidence>
<dbReference type="InterPro" id="IPR050223">
    <property type="entry name" value="D-isomer_2-hydroxyacid_DH"/>
</dbReference>
<evidence type="ECO:0000256" key="3">
    <source>
        <dbReference type="RuleBase" id="RU003719"/>
    </source>
</evidence>
<dbReference type="Pfam" id="PF00389">
    <property type="entry name" value="2-Hacid_dh"/>
    <property type="match status" value="1"/>
</dbReference>
<evidence type="ECO:0000256" key="1">
    <source>
        <dbReference type="ARBA" id="ARBA00023002"/>
    </source>
</evidence>
<protein>
    <submittedName>
        <fullName evidence="6">2-hydroxyacid dehydrogenase</fullName>
    </submittedName>
</protein>
<keyword evidence="2" id="KW-0520">NAD</keyword>
<organism evidence="6 7">
    <name type="scientific">Flaviaesturariibacter amylovorans</name>
    <dbReference type="NCBI Taxonomy" id="1084520"/>
    <lineage>
        <taxon>Bacteria</taxon>
        <taxon>Pseudomonadati</taxon>
        <taxon>Bacteroidota</taxon>
        <taxon>Chitinophagia</taxon>
        <taxon>Chitinophagales</taxon>
        <taxon>Chitinophagaceae</taxon>
        <taxon>Flaviaestuariibacter</taxon>
    </lineage>
</organism>
<dbReference type="InterPro" id="IPR006139">
    <property type="entry name" value="D-isomer_2_OHA_DH_cat_dom"/>
</dbReference>
<dbReference type="Proteomes" id="UP001501725">
    <property type="component" value="Unassembled WGS sequence"/>
</dbReference>
<dbReference type="InterPro" id="IPR036291">
    <property type="entry name" value="NAD(P)-bd_dom_sf"/>
</dbReference>
<dbReference type="EMBL" id="BAABGY010000001">
    <property type="protein sequence ID" value="GAA4317968.1"/>
    <property type="molecule type" value="Genomic_DNA"/>
</dbReference>
<dbReference type="SUPFAM" id="SSF51735">
    <property type="entry name" value="NAD(P)-binding Rossmann-fold domains"/>
    <property type="match status" value="1"/>
</dbReference>
<dbReference type="PANTHER" id="PTHR10996">
    <property type="entry name" value="2-HYDROXYACID DEHYDROGENASE-RELATED"/>
    <property type="match status" value="1"/>
</dbReference>
<keyword evidence="1 3" id="KW-0560">Oxidoreductase</keyword>
<evidence type="ECO:0000256" key="2">
    <source>
        <dbReference type="ARBA" id="ARBA00023027"/>
    </source>
</evidence>
<dbReference type="Gene3D" id="3.40.50.720">
    <property type="entry name" value="NAD(P)-binding Rossmann-like Domain"/>
    <property type="match status" value="2"/>
</dbReference>
<name>A0ABP8G5Q7_9BACT</name>
<dbReference type="RefSeq" id="WP_345252703.1">
    <property type="nucleotide sequence ID" value="NZ_BAABGY010000001.1"/>
</dbReference>
<gene>
    <name evidence="6" type="ORF">GCM10023184_01880</name>
</gene>
<accession>A0ABP8G5Q7</accession>
<sequence>MKTALLTAPAHPMLVPALEARGYTVIDAPAITYEELLEQMDTVEGLVVTTRLRIDAPLIDRAPRLRWIGRLGSGMELIDAAYAEARGITCISTPEGNRNAVAEHTLGLLLGLLNHIPRSFNEVREGLWRRNENRGTELSGKTVGIIGYGHTGGAFARLLAPFDVQVLACDKYKDGFTDGYIHEATLEQIQAEAEVLSLHLPLTPETKQLANDRFFESLQRQPFFLSTCRGKVTDTAALIRALERGLLRGAALDVLENERIAQHSDGERQQLEWLCAHPDVIITPHIAGYSYEGYRRMSEVLLEKLEAAGVVKRQS</sequence>
<dbReference type="SUPFAM" id="SSF52283">
    <property type="entry name" value="Formate/glycerate dehydrogenase catalytic domain-like"/>
    <property type="match status" value="1"/>
</dbReference>
<dbReference type="PANTHER" id="PTHR10996:SF178">
    <property type="entry name" value="2-HYDROXYACID DEHYDROGENASE YGL185C-RELATED"/>
    <property type="match status" value="1"/>
</dbReference>
<feature type="domain" description="D-isomer specific 2-hydroxyacid dehydrogenase catalytic" evidence="4">
    <location>
        <begin position="5"/>
        <end position="308"/>
    </location>
</feature>
<evidence type="ECO:0000259" key="5">
    <source>
        <dbReference type="Pfam" id="PF02826"/>
    </source>
</evidence>